<dbReference type="PANTHER" id="PTHR31941:SF16">
    <property type="entry name" value="PHOSPHATIDYLINOSITOL 4,5-BISPHOSPHATE-BINDING PROTEIN SLM1-RELATED"/>
    <property type="match status" value="1"/>
</dbReference>
<sequence length="706" mass="79266">MAVPPVGSSKFSEDLRSEHQLHTQPDENVARQSTLKKNSAKRKSTVEPGAESYNSFLYSPIPTSSNPTETLANRFQAWRRLLKDYITYFREVQNTNEARAKNLLRLSQTINNQSEASGVFMKSGGILETNALLRDFHNEAYLVAENAKSIESEIITQLTGLRGDLNLKIKEIRALSSDFKNNVEKEKEATKKAIAQLQEAIQTLEVDPSNASGKNEPYIVRLHVENQIRHQLAEENYLHKAYLNLEASGRELEGIVVREIQKAFSTYSQIIKREGQQLVGAADKIEVTSAQLPQDQEWADFVQRDQSIVEPTVPLRSFEDIDYPGLHHTSTAVVREGELERRSKYLKSFTSGWYVLSSTHLHEFKSADRTNDLTPVMSLYLPDCALGSHSEPTAVSHKFVLKGRQTGGMHTRHSWTFRAENHAKMLEWYEDIKKLIELSGAGRAAFVASHLPTSTEEQHEEIDDTALLANDEADEIPYSASNYSVQTASTLDTLKRPEVGRFPSDFRFDRGIEEARRPSSSEDDRYVLVSTNPNNPAYPRHHSRSSSAFSYDETHPYTQAMESKKEDVVPVMANVSPEVERKMSTRHDYGTNEQAFMNRRNSSTRKVPSRKPTSSYGVDPVTGQPDPAVYGSDAPGVVDWTQLLHENEARHRSSLGRGPPSRKPTASYGYDPITGVPDQQAGLLKSGPSNASTRDIRVPGDYPNDQ</sequence>
<dbReference type="InParanoid" id="A0A3N4M2Q0"/>
<feature type="coiled-coil region" evidence="2">
    <location>
        <begin position="180"/>
        <end position="207"/>
    </location>
</feature>
<dbReference type="SUPFAM" id="SSF103657">
    <property type="entry name" value="BAR/IMD domain-like"/>
    <property type="match status" value="1"/>
</dbReference>
<dbReference type="EMBL" id="ML121527">
    <property type="protein sequence ID" value="RPB29443.1"/>
    <property type="molecule type" value="Genomic_DNA"/>
</dbReference>
<dbReference type="AlphaFoldDB" id="A0A3N4M2Q0"/>
<dbReference type="InterPro" id="IPR027267">
    <property type="entry name" value="AH/BAR_dom_sf"/>
</dbReference>
<dbReference type="Gene3D" id="1.20.1270.60">
    <property type="entry name" value="Arfaptin homology (AH) domain/BAR domain"/>
    <property type="match status" value="1"/>
</dbReference>
<protein>
    <recommendedName>
        <fullName evidence="4">PH domain-containing protein</fullName>
    </recommendedName>
</protein>
<feature type="region of interest" description="Disordered" evidence="3">
    <location>
        <begin position="1"/>
        <end position="48"/>
    </location>
</feature>
<dbReference type="CDD" id="cd13311">
    <property type="entry name" value="PH_Slm1"/>
    <property type="match status" value="1"/>
</dbReference>
<feature type="compositionally biased region" description="Polar residues" evidence="3">
    <location>
        <begin position="591"/>
        <end position="616"/>
    </location>
</feature>
<dbReference type="OrthoDB" id="5598057at2759"/>
<feature type="compositionally biased region" description="Basic and acidic residues" evidence="3">
    <location>
        <begin position="581"/>
        <end position="590"/>
    </location>
</feature>
<reference evidence="5 6" key="1">
    <citation type="journal article" date="2018" name="Nat. Ecol. Evol.">
        <title>Pezizomycetes genomes reveal the molecular basis of ectomycorrhizal truffle lifestyle.</title>
        <authorList>
            <person name="Murat C."/>
            <person name="Payen T."/>
            <person name="Noel B."/>
            <person name="Kuo A."/>
            <person name="Morin E."/>
            <person name="Chen J."/>
            <person name="Kohler A."/>
            <person name="Krizsan K."/>
            <person name="Balestrini R."/>
            <person name="Da Silva C."/>
            <person name="Montanini B."/>
            <person name="Hainaut M."/>
            <person name="Levati E."/>
            <person name="Barry K.W."/>
            <person name="Belfiori B."/>
            <person name="Cichocki N."/>
            <person name="Clum A."/>
            <person name="Dockter R.B."/>
            <person name="Fauchery L."/>
            <person name="Guy J."/>
            <person name="Iotti M."/>
            <person name="Le Tacon F."/>
            <person name="Lindquist E.A."/>
            <person name="Lipzen A."/>
            <person name="Malagnac F."/>
            <person name="Mello A."/>
            <person name="Molinier V."/>
            <person name="Miyauchi S."/>
            <person name="Poulain J."/>
            <person name="Riccioni C."/>
            <person name="Rubini A."/>
            <person name="Sitrit Y."/>
            <person name="Splivallo R."/>
            <person name="Traeger S."/>
            <person name="Wang M."/>
            <person name="Zifcakova L."/>
            <person name="Wipf D."/>
            <person name="Zambonelli A."/>
            <person name="Paolocci F."/>
            <person name="Nowrousian M."/>
            <person name="Ottonello S."/>
            <person name="Baldrian P."/>
            <person name="Spatafora J.W."/>
            <person name="Henrissat B."/>
            <person name="Nagy L.G."/>
            <person name="Aury J.M."/>
            <person name="Wincker P."/>
            <person name="Grigoriev I.V."/>
            <person name="Bonfante P."/>
            <person name="Martin F.M."/>
        </authorList>
    </citation>
    <scope>NUCLEOTIDE SEQUENCE [LARGE SCALE GENOMIC DNA]</scope>
    <source>
        <strain evidence="5 6">ATCC MYA-4762</strain>
    </source>
</reference>
<dbReference type="InterPro" id="IPR043453">
    <property type="entry name" value="Slm1_PH"/>
</dbReference>
<evidence type="ECO:0000256" key="3">
    <source>
        <dbReference type="SAM" id="MobiDB-lite"/>
    </source>
</evidence>
<dbReference type="FunCoup" id="A0A3N4M2Q0">
    <property type="interactions" value="111"/>
</dbReference>
<dbReference type="Pfam" id="PF20400">
    <property type="entry name" value="BAR_4"/>
    <property type="match status" value="1"/>
</dbReference>
<feature type="region of interest" description="Disordered" evidence="3">
    <location>
        <begin position="581"/>
        <end position="634"/>
    </location>
</feature>
<feature type="domain" description="PH" evidence="4">
    <location>
        <begin position="332"/>
        <end position="437"/>
    </location>
</feature>
<keyword evidence="1" id="KW-0597">Phosphoprotein</keyword>
<name>A0A3N4M2Q0_9PEZI</name>
<dbReference type="PANTHER" id="PTHR31941">
    <property type="entry name" value="CYTOSKELETAL SIGNALING PROTEIN SLM1"/>
    <property type="match status" value="1"/>
</dbReference>
<dbReference type="Proteomes" id="UP000267821">
    <property type="component" value="Unassembled WGS sequence"/>
</dbReference>
<evidence type="ECO:0000256" key="2">
    <source>
        <dbReference type="SAM" id="Coils"/>
    </source>
</evidence>
<organism evidence="5 6">
    <name type="scientific">Terfezia boudieri ATCC MYA-4762</name>
    <dbReference type="NCBI Taxonomy" id="1051890"/>
    <lineage>
        <taxon>Eukaryota</taxon>
        <taxon>Fungi</taxon>
        <taxon>Dikarya</taxon>
        <taxon>Ascomycota</taxon>
        <taxon>Pezizomycotina</taxon>
        <taxon>Pezizomycetes</taxon>
        <taxon>Pezizales</taxon>
        <taxon>Pezizaceae</taxon>
        <taxon>Terfezia</taxon>
    </lineage>
</organism>
<keyword evidence="2" id="KW-0175">Coiled coil</keyword>
<dbReference type="InterPro" id="IPR046868">
    <property type="entry name" value="BAR_4"/>
</dbReference>
<dbReference type="Gene3D" id="2.30.29.30">
    <property type="entry name" value="Pleckstrin-homology domain (PH domain)/Phosphotyrosine-binding domain (PTB)"/>
    <property type="match status" value="1"/>
</dbReference>
<dbReference type="SUPFAM" id="SSF50729">
    <property type="entry name" value="PH domain-like"/>
    <property type="match status" value="1"/>
</dbReference>
<dbReference type="STRING" id="1051890.A0A3N4M2Q0"/>
<dbReference type="InterPro" id="IPR001849">
    <property type="entry name" value="PH_domain"/>
</dbReference>
<evidence type="ECO:0000256" key="1">
    <source>
        <dbReference type="ARBA" id="ARBA00022553"/>
    </source>
</evidence>
<evidence type="ECO:0000313" key="6">
    <source>
        <dbReference type="Proteomes" id="UP000267821"/>
    </source>
</evidence>
<dbReference type="InterPro" id="IPR046869">
    <property type="entry name" value="SLM1/RGC1-like_PH"/>
</dbReference>
<feature type="compositionally biased region" description="Basic and acidic residues" evidence="3">
    <location>
        <begin position="11"/>
        <end position="29"/>
    </location>
</feature>
<feature type="region of interest" description="Disordered" evidence="3">
    <location>
        <begin position="649"/>
        <end position="706"/>
    </location>
</feature>
<dbReference type="InterPro" id="IPR011993">
    <property type="entry name" value="PH-like_dom_sf"/>
</dbReference>
<dbReference type="Pfam" id="PF20399">
    <property type="entry name" value="PH_20"/>
    <property type="match status" value="1"/>
</dbReference>
<dbReference type="SMART" id="SM00233">
    <property type="entry name" value="PH"/>
    <property type="match status" value="1"/>
</dbReference>
<accession>A0A3N4M2Q0</accession>
<evidence type="ECO:0000313" key="5">
    <source>
        <dbReference type="EMBL" id="RPB29443.1"/>
    </source>
</evidence>
<gene>
    <name evidence="5" type="ORF">L211DRAFT_832150</name>
</gene>
<proteinExistence type="predicted"/>
<dbReference type="PROSITE" id="PS50003">
    <property type="entry name" value="PH_DOMAIN"/>
    <property type="match status" value="1"/>
</dbReference>
<evidence type="ECO:0000259" key="4">
    <source>
        <dbReference type="PROSITE" id="PS50003"/>
    </source>
</evidence>
<keyword evidence="6" id="KW-1185">Reference proteome</keyword>